<dbReference type="Gene3D" id="2.30.30.110">
    <property type="match status" value="1"/>
</dbReference>
<sequence length="104" mass="10960">MRAGDVVRVDVGAPARGEPGFVRPAIVVTSDDVLELRQHAIAVVPCTTAKRGWLSEVDVAEFGVAQAHLPTTISVDRIVEPTGANVGPVALQQIRELIADLLGL</sequence>
<reference evidence="1" key="1">
    <citation type="submission" date="2020-05" db="EMBL/GenBank/DDBJ databases">
        <authorList>
            <person name="Chiriac C."/>
            <person name="Salcher M."/>
            <person name="Ghai R."/>
            <person name="Kavagutti S V."/>
        </authorList>
    </citation>
    <scope>NUCLEOTIDE SEQUENCE</scope>
</reference>
<gene>
    <name evidence="1" type="ORF">UFOPK1493_04161</name>
</gene>
<dbReference type="EMBL" id="CAEZSR010000295">
    <property type="protein sequence ID" value="CAB4598533.1"/>
    <property type="molecule type" value="Genomic_DNA"/>
</dbReference>
<dbReference type="GO" id="GO:0003677">
    <property type="term" value="F:DNA binding"/>
    <property type="evidence" value="ECO:0007669"/>
    <property type="project" value="InterPro"/>
</dbReference>
<accession>A0A6J6GFW5</accession>
<dbReference type="InterPro" id="IPR003477">
    <property type="entry name" value="PemK-like"/>
</dbReference>
<dbReference type="AlphaFoldDB" id="A0A6J6GFW5"/>
<dbReference type="Pfam" id="PF02452">
    <property type="entry name" value="PemK_toxin"/>
    <property type="match status" value="1"/>
</dbReference>
<proteinExistence type="predicted"/>
<protein>
    <submittedName>
        <fullName evidence="1">Unannotated protein</fullName>
    </submittedName>
</protein>
<evidence type="ECO:0000313" key="1">
    <source>
        <dbReference type="EMBL" id="CAB4598533.1"/>
    </source>
</evidence>
<dbReference type="SUPFAM" id="SSF50118">
    <property type="entry name" value="Cell growth inhibitor/plasmid maintenance toxic component"/>
    <property type="match status" value="1"/>
</dbReference>
<dbReference type="InterPro" id="IPR011067">
    <property type="entry name" value="Plasmid_toxin/cell-grow_inhib"/>
</dbReference>
<organism evidence="1">
    <name type="scientific">freshwater metagenome</name>
    <dbReference type="NCBI Taxonomy" id="449393"/>
    <lineage>
        <taxon>unclassified sequences</taxon>
        <taxon>metagenomes</taxon>
        <taxon>ecological metagenomes</taxon>
    </lineage>
</organism>
<name>A0A6J6GFW5_9ZZZZ</name>